<evidence type="ECO:0000256" key="5">
    <source>
        <dbReference type="PROSITE-ProRule" id="PRU00169"/>
    </source>
</evidence>
<dbReference type="PROSITE" id="PS50110">
    <property type="entry name" value="RESPONSE_REGULATORY"/>
    <property type="match status" value="1"/>
</dbReference>
<dbReference type="CDD" id="cd06170">
    <property type="entry name" value="LuxR_C_like"/>
    <property type="match status" value="1"/>
</dbReference>
<dbReference type="GO" id="GO:0006355">
    <property type="term" value="P:regulation of DNA-templated transcription"/>
    <property type="evidence" value="ECO:0007669"/>
    <property type="project" value="InterPro"/>
</dbReference>
<evidence type="ECO:0000313" key="8">
    <source>
        <dbReference type="EMBL" id="GEL22486.1"/>
    </source>
</evidence>
<dbReference type="InterPro" id="IPR011006">
    <property type="entry name" value="CheY-like_superfamily"/>
</dbReference>
<name>A0A511DCG2_9PSEU</name>
<keyword evidence="3 8" id="KW-0238">DNA-binding</keyword>
<dbReference type="Proteomes" id="UP000321685">
    <property type="component" value="Unassembled WGS sequence"/>
</dbReference>
<feature type="domain" description="Response regulatory" evidence="7">
    <location>
        <begin position="1"/>
        <end position="123"/>
    </location>
</feature>
<dbReference type="SMART" id="SM00421">
    <property type="entry name" value="HTH_LUXR"/>
    <property type="match status" value="1"/>
</dbReference>
<accession>A0A511DCG2</accession>
<evidence type="ECO:0000259" key="7">
    <source>
        <dbReference type="PROSITE" id="PS50110"/>
    </source>
</evidence>
<dbReference type="PRINTS" id="PR00038">
    <property type="entry name" value="HTHLUXR"/>
</dbReference>
<sequence length="215" mass="23041">MVLAEDNALLRHGLVRLVGADDDLELVGSAADLPGLRALVDEHKPQVVVTDIRMPPTNTDEGISFAADLRTSNPDTGVILLSQYAEAAYALKLLAEGTARRGYLLKERVADGAELNEAIHRVADGGSVIDPTVIEGLVAAQRAKPSELDKLTPRELEVLGEMAQGKSNASIAAALVLSERAIEKHTNSIFSKLGLSEERDLNRRVSAVLVYLQNS</sequence>
<dbReference type="PROSITE" id="PS50043">
    <property type="entry name" value="HTH_LUXR_2"/>
    <property type="match status" value="1"/>
</dbReference>
<evidence type="ECO:0000313" key="9">
    <source>
        <dbReference type="Proteomes" id="UP000321685"/>
    </source>
</evidence>
<dbReference type="SMART" id="SM00448">
    <property type="entry name" value="REC"/>
    <property type="match status" value="1"/>
</dbReference>
<dbReference type="SUPFAM" id="SSF52172">
    <property type="entry name" value="CheY-like"/>
    <property type="match status" value="1"/>
</dbReference>
<dbReference type="PANTHER" id="PTHR43214">
    <property type="entry name" value="TWO-COMPONENT RESPONSE REGULATOR"/>
    <property type="match status" value="1"/>
</dbReference>
<protein>
    <submittedName>
        <fullName evidence="8">DNA-binding response regulator</fullName>
    </submittedName>
</protein>
<evidence type="ECO:0000259" key="6">
    <source>
        <dbReference type="PROSITE" id="PS50043"/>
    </source>
</evidence>
<dbReference type="CDD" id="cd17535">
    <property type="entry name" value="REC_NarL-like"/>
    <property type="match status" value="1"/>
</dbReference>
<reference evidence="8 9" key="1">
    <citation type="submission" date="2019-07" db="EMBL/GenBank/DDBJ databases">
        <title>Whole genome shotgun sequence of Pseudonocardia sulfidoxydans NBRC 16205.</title>
        <authorList>
            <person name="Hosoyama A."/>
            <person name="Uohara A."/>
            <person name="Ohji S."/>
            <person name="Ichikawa N."/>
        </authorList>
    </citation>
    <scope>NUCLEOTIDE SEQUENCE [LARGE SCALE GENOMIC DNA]</scope>
    <source>
        <strain evidence="8 9">NBRC 16205</strain>
    </source>
</reference>
<feature type="modified residue" description="4-aspartylphosphate" evidence="5">
    <location>
        <position position="51"/>
    </location>
</feature>
<proteinExistence type="predicted"/>
<dbReference type="Gene3D" id="3.40.50.2300">
    <property type="match status" value="1"/>
</dbReference>
<dbReference type="GO" id="GO:0000160">
    <property type="term" value="P:phosphorelay signal transduction system"/>
    <property type="evidence" value="ECO:0007669"/>
    <property type="project" value="InterPro"/>
</dbReference>
<dbReference type="InterPro" id="IPR016032">
    <property type="entry name" value="Sig_transdc_resp-reg_C-effctor"/>
</dbReference>
<evidence type="ECO:0000256" key="4">
    <source>
        <dbReference type="ARBA" id="ARBA00023163"/>
    </source>
</evidence>
<dbReference type="InterPro" id="IPR058245">
    <property type="entry name" value="NreC/VraR/RcsB-like_REC"/>
</dbReference>
<dbReference type="InterPro" id="IPR039420">
    <property type="entry name" value="WalR-like"/>
</dbReference>
<dbReference type="InterPro" id="IPR001789">
    <property type="entry name" value="Sig_transdc_resp-reg_receiver"/>
</dbReference>
<dbReference type="EMBL" id="BJVJ01000009">
    <property type="protein sequence ID" value="GEL22486.1"/>
    <property type="molecule type" value="Genomic_DNA"/>
</dbReference>
<evidence type="ECO:0000256" key="3">
    <source>
        <dbReference type="ARBA" id="ARBA00023125"/>
    </source>
</evidence>
<comment type="caution">
    <text evidence="8">The sequence shown here is derived from an EMBL/GenBank/DDBJ whole genome shotgun (WGS) entry which is preliminary data.</text>
</comment>
<organism evidence="8 9">
    <name type="scientific">Pseudonocardia sulfidoxydans NBRC 16205</name>
    <dbReference type="NCBI Taxonomy" id="1223511"/>
    <lineage>
        <taxon>Bacteria</taxon>
        <taxon>Bacillati</taxon>
        <taxon>Actinomycetota</taxon>
        <taxon>Actinomycetes</taxon>
        <taxon>Pseudonocardiales</taxon>
        <taxon>Pseudonocardiaceae</taxon>
        <taxon>Pseudonocardia</taxon>
    </lineage>
</organism>
<evidence type="ECO:0000256" key="2">
    <source>
        <dbReference type="ARBA" id="ARBA00023015"/>
    </source>
</evidence>
<dbReference type="AlphaFoldDB" id="A0A511DCG2"/>
<keyword evidence="2" id="KW-0805">Transcription regulation</keyword>
<keyword evidence="9" id="KW-1185">Reference proteome</keyword>
<dbReference type="GO" id="GO:0003677">
    <property type="term" value="F:DNA binding"/>
    <property type="evidence" value="ECO:0007669"/>
    <property type="project" value="UniProtKB-KW"/>
</dbReference>
<evidence type="ECO:0000256" key="1">
    <source>
        <dbReference type="ARBA" id="ARBA00022553"/>
    </source>
</evidence>
<keyword evidence="4" id="KW-0804">Transcription</keyword>
<dbReference type="PANTHER" id="PTHR43214:SF24">
    <property type="entry name" value="TRANSCRIPTIONAL REGULATORY PROTEIN NARL-RELATED"/>
    <property type="match status" value="1"/>
</dbReference>
<keyword evidence="1 5" id="KW-0597">Phosphoprotein</keyword>
<dbReference type="SUPFAM" id="SSF46894">
    <property type="entry name" value="C-terminal effector domain of the bipartite response regulators"/>
    <property type="match status" value="1"/>
</dbReference>
<gene>
    <name evidence="8" type="ORF">PSU4_14400</name>
</gene>
<feature type="domain" description="HTH luxR-type" evidence="6">
    <location>
        <begin position="144"/>
        <end position="209"/>
    </location>
</feature>
<dbReference type="Pfam" id="PF00196">
    <property type="entry name" value="GerE"/>
    <property type="match status" value="1"/>
</dbReference>
<dbReference type="Pfam" id="PF00072">
    <property type="entry name" value="Response_reg"/>
    <property type="match status" value="1"/>
</dbReference>
<dbReference type="InterPro" id="IPR000792">
    <property type="entry name" value="Tscrpt_reg_LuxR_C"/>
</dbReference>